<feature type="region of interest" description="Disordered" evidence="1">
    <location>
        <begin position="1"/>
        <end position="40"/>
    </location>
</feature>
<dbReference type="AlphaFoldDB" id="A0A0A2WJ92"/>
<comment type="caution">
    <text evidence="2">The sequence shown here is derived from an EMBL/GenBank/DDBJ whole genome shotgun (WGS) entry which is preliminary data.</text>
</comment>
<organism evidence="2 3">
    <name type="scientific">Lysobacter dokdonensis DS-58</name>
    <dbReference type="NCBI Taxonomy" id="1300345"/>
    <lineage>
        <taxon>Bacteria</taxon>
        <taxon>Pseudomonadati</taxon>
        <taxon>Pseudomonadota</taxon>
        <taxon>Gammaproteobacteria</taxon>
        <taxon>Lysobacterales</taxon>
        <taxon>Lysobacteraceae</taxon>
        <taxon>Noviluteimonas</taxon>
    </lineage>
</organism>
<dbReference type="Proteomes" id="UP000030518">
    <property type="component" value="Unassembled WGS sequence"/>
</dbReference>
<evidence type="ECO:0000313" key="3">
    <source>
        <dbReference type="Proteomes" id="UP000030518"/>
    </source>
</evidence>
<evidence type="ECO:0000313" key="2">
    <source>
        <dbReference type="EMBL" id="KGQ20236.1"/>
    </source>
</evidence>
<accession>A0A0A2WJ92</accession>
<dbReference type="PATRIC" id="fig|1300345.3.peg.98"/>
<protein>
    <submittedName>
        <fullName evidence="2">Uncharacterized protein</fullName>
    </submittedName>
</protein>
<proteinExistence type="predicted"/>
<dbReference type="EMBL" id="JRKJ01000002">
    <property type="protein sequence ID" value="KGQ20236.1"/>
    <property type="molecule type" value="Genomic_DNA"/>
</dbReference>
<name>A0A0A2WJ92_9GAMM</name>
<dbReference type="STRING" id="1300345.LF41_772"/>
<reference evidence="2 3" key="1">
    <citation type="submission" date="2014-09" db="EMBL/GenBank/DDBJ databases">
        <title>Genome sequences of Lysobacter dokdonensis DS-58.</title>
        <authorList>
            <person name="Kim J.F."/>
            <person name="Kwak M.-J."/>
        </authorList>
    </citation>
    <scope>NUCLEOTIDE SEQUENCE [LARGE SCALE GENOMIC DNA]</scope>
    <source>
        <strain evidence="2 3">DS-58</strain>
    </source>
</reference>
<gene>
    <name evidence="2" type="ORF">LF41_772</name>
</gene>
<feature type="compositionally biased region" description="Basic residues" evidence="1">
    <location>
        <begin position="1"/>
        <end position="11"/>
    </location>
</feature>
<sequence>MHGGGFRKRGRMIPARRATSRRAGRFGSAKSSHGAAARGR</sequence>
<keyword evidence="3" id="KW-1185">Reference proteome</keyword>
<evidence type="ECO:0000256" key="1">
    <source>
        <dbReference type="SAM" id="MobiDB-lite"/>
    </source>
</evidence>